<keyword evidence="1" id="KW-0732">Signal</keyword>
<evidence type="ECO:0000313" key="4">
    <source>
        <dbReference type="Proteomes" id="UP000776276"/>
    </source>
</evidence>
<dbReference type="Pfam" id="PF13590">
    <property type="entry name" value="DUF4136"/>
    <property type="match status" value="1"/>
</dbReference>
<keyword evidence="4" id="KW-1185">Reference proteome</keyword>
<feature type="signal peptide" evidence="1">
    <location>
        <begin position="1"/>
        <end position="23"/>
    </location>
</feature>
<gene>
    <name evidence="3" type="ORF">KOF26_03270</name>
</gene>
<dbReference type="RefSeq" id="WP_216320064.1">
    <property type="nucleotide sequence ID" value="NZ_JAHKRT010000002.1"/>
</dbReference>
<protein>
    <submittedName>
        <fullName evidence="3">DUF4136 domain-containing protein</fullName>
    </submittedName>
</protein>
<feature type="chain" id="PRO_5046582533" evidence="1">
    <location>
        <begin position="24"/>
        <end position="211"/>
    </location>
</feature>
<evidence type="ECO:0000259" key="2">
    <source>
        <dbReference type="Pfam" id="PF13590"/>
    </source>
</evidence>
<dbReference type="PROSITE" id="PS51257">
    <property type="entry name" value="PROKAR_LIPOPROTEIN"/>
    <property type="match status" value="1"/>
</dbReference>
<proteinExistence type="predicted"/>
<evidence type="ECO:0000256" key="1">
    <source>
        <dbReference type="SAM" id="SignalP"/>
    </source>
</evidence>
<sequence length="211" mass="21449">MTASVFRPKPAILLAALALSACATTGGGGGSLGPTQVTRFHLGQPIAPGDISIETRPGGLQAGPEFNVYASIVAGELTRLGFRQSEDLTKAEQVAVLDVARGTRESALPRQRSGVSLGLGGGTGGYRGGGVGLGGSVSFPVGKARSNDVTLTMLSVQIKRRSDGTVIWEGRAQGEARAGTPAADPDAAVRHLAAVLFQGFPGESGRTITVK</sequence>
<comment type="caution">
    <text evidence="3">The sequence shown here is derived from an EMBL/GenBank/DDBJ whole genome shotgun (WGS) entry which is preliminary data.</text>
</comment>
<accession>A0ABS6BF05</accession>
<organism evidence="3 4">
    <name type="scientific">Sphingomonas quercus</name>
    <dbReference type="NCBI Taxonomy" id="2842451"/>
    <lineage>
        <taxon>Bacteria</taxon>
        <taxon>Pseudomonadati</taxon>
        <taxon>Pseudomonadota</taxon>
        <taxon>Alphaproteobacteria</taxon>
        <taxon>Sphingomonadales</taxon>
        <taxon>Sphingomonadaceae</taxon>
        <taxon>Sphingomonas</taxon>
    </lineage>
</organism>
<dbReference type="Proteomes" id="UP000776276">
    <property type="component" value="Unassembled WGS sequence"/>
</dbReference>
<dbReference type="InterPro" id="IPR025411">
    <property type="entry name" value="DUF4136"/>
</dbReference>
<name>A0ABS6BF05_9SPHN</name>
<evidence type="ECO:0000313" key="3">
    <source>
        <dbReference type="EMBL" id="MBU3076876.1"/>
    </source>
</evidence>
<dbReference type="EMBL" id="JAHKRT010000002">
    <property type="protein sequence ID" value="MBU3076876.1"/>
    <property type="molecule type" value="Genomic_DNA"/>
</dbReference>
<feature type="domain" description="DUF4136" evidence="2">
    <location>
        <begin position="69"/>
        <end position="202"/>
    </location>
</feature>
<reference evidence="3 4" key="1">
    <citation type="submission" date="2021-06" db="EMBL/GenBank/DDBJ databases">
        <title>Sphingomonas sp. XMGL2, whole genome shotgun sequencing project.</title>
        <authorList>
            <person name="Zhao G."/>
            <person name="Shen L."/>
        </authorList>
    </citation>
    <scope>NUCLEOTIDE SEQUENCE [LARGE SCALE GENOMIC DNA]</scope>
    <source>
        <strain evidence="3 4">XMGL2</strain>
    </source>
</reference>